<dbReference type="PANTHER" id="PTHR12042">
    <property type="entry name" value="LACTOSYLCERAMIDE 4-ALPHA-GALACTOSYLTRANSFERASE ALPHA- 1,4-GALACTOSYLTRANSFERASE"/>
    <property type="match status" value="1"/>
</dbReference>
<proteinExistence type="inferred from homology"/>
<keyword evidence="5" id="KW-0333">Golgi apparatus</keyword>
<comment type="similarity">
    <text evidence="2">Belongs to the glycosyltransferase 32 family.</text>
</comment>
<dbReference type="Pfam" id="PF04488">
    <property type="entry name" value="Gly_transf_sug"/>
    <property type="match status" value="1"/>
</dbReference>
<organism evidence="8 9">
    <name type="scientific">Anopheles merus</name>
    <name type="common">Mosquito</name>
    <dbReference type="NCBI Taxonomy" id="30066"/>
    <lineage>
        <taxon>Eukaryota</taxon>
        <taxon>Metazoa</taxon>
        <taxon>Ecdysozoa</taxon>
        <taxon>Arthropoda</taxon>
        <taxon>Hexapoda</taxon>
        <taxon>Insecta</taxon>
        <taxon>Pterygota</taxon>
        <taxon>Neoptera</taxon>
        <taxon>Endopterygota</taxon>
        <taxon>Diptera</taxon>
        <taxon>Nematocera</taxon>
        <taxon>Culicoidea</taxon>
        <taxon>Culicidae</taxon>
        <taxon>Anophelinae</taxon>
        <taxon>Anopheles</taxon>
    </lineage>
</organism>
<evidence type="ECO:0000313" key="9">
    <source>
        <dbReference type="Proteomes" id="UP000075903"/>
    </source>
</evidence>
<dbReference type="GO" id="GO:0000139">
    <property type="term" value="C:Golgi membrane"/>
    <property type="evidence" value="ECO:0007669"/>
    <property type="project" value="UniProtKB-SubCell"/>
</dbReference>
<dbReference type="STRING" id="30066.A0A182UX29"/>
<dbReference type="GO" id="GO:0035248">
    <property type="term" value="F:alpha-1,4-N-acetylgalactosaminyltransferase activity"/>
    <property type="evidence" value="ECO:0007669"/>
    <property type="project" value="TreeGrafter"/>
</dbReference>
<dbReference type="VEuPathDB" id="VectorBase:AMEM005127"/>
<feature type="domain" description="Alpha 1,4-glycosyltransferase" evidence="7">
    <location>
        <begin position="311"/>
        <end position="356"/>
    </location>
</feature>
<name>A0A182UX29_ANOME</name>
<dbReference type="AlphaFoldDB" id="A0A182UX29"/>
<keyword evidence="9" id="KW-1185">Reference proteome</keyword>
<dbReference type="InterPro" id="IPR029044">
    <property type="entry name" value="Nucleotide-diphossugar_trans"/>
</dbReference>
<dbReference type="InterPro" id="IPR007652">
    <property type="entry name" value="A1-4-GlycosylTfrase_dom"/>
</dbReference>
<dbReference type="EnsemblMetazoa" id="AMEM005127-RA">
    <property type="protein sequence ID" value="AMEM005127-PA"/>
    <property type="gene ID" value="AMEM005127"/>
</dbReference>
<evidence type="ECO:0000256" key="3">
    <source>
        <dbReference type="ARBA" id="ARBA00022676"/>
    </source>
</evidence>
<comment type="subcellular location">
    <subcellularLocation>
        <location evidence="1">Golgi apparatus membrane</location>
        <topology evidence="1">Single-pass type II membrane protein</topology>
    </subcellularLocation>
</comment>
<evidence type="ECO:0000259" key="7">
    <source>
        <dbReference type="Pfam" id="PF04572"/>
    </source>
</evidence>
<protein>
    <submittedName>
        <fullName evidence="8">Gb3_synth domain-containing protein</fullName>
    </submittedName>
</protein>
<keyword evidence="3" id="KW-0328">Glycosyltransferase</keyword>
<accession>A0A182UX29</accession>
<dbReference type="GO" id="GO:0006688">
    <property type="term" value="P:glycosphingolipid biosynthetic process"/>
    <property type="evidence" value="ECO:0007669"/>
    <property type="project" value="TreeGrafter"/>
</dbReference>
<dbReference type="InterPro" id="IPR007577">
    <property type="entry name" value="GlycoTrfase_DXD_sugar-bd_CS"/>
</dbReference>
<evidence type="ECO:0000256" key="2">
    <source>
        <dbReference type="ARBA" id="ARBA00009003"/>
    </source>
</evidence>
<dbReference type="SUPFAM" id="SSF53448">
    <property type="entry name" value="Nucleotide-diphospho-sugar transferases"/>
    <property type="match status" value="1"/>
</dbReference>
<dbReference type="PANTHER" id="PTHR12042:SF21">
    <property type="entry name" value="ALPHA1,4-GALACTOSYLTRANSFERASE 1-RELATED"/>
    <property type="match status" value="1"/>
</dbReference>
<keyword evidence="6" id="KW-0472">Membrane</keyword>
<dbReference type="Gene3D" id="3.90.550.20">
    <property type="match status" value="1"/>
</dbReference>
<reference evidence="8" key="1">
    <citation type="submission" date="2020-05" db="UniProtKB">
        <authorList>
            <consortium name="EnsemblMetazoa"/>
        </authorList>
    </citation>
    <scope>IDENTIFICATION</scope>
    <source>
        <strain evidence="8">MAF</strain>
    </source>
</reference>
<evidence type="ECO:0000256" key="1">
    <source>
        <dbReference type="ARBA" id="ARBA00004323"/>
    </source>
</evidence>
<dbReference type="Proteomes" id="UP000075903">
    <property type="component" value="Unassembled WGS sequence"/>
</dbReference>
<evidence type="ECO:0000313" key="8">
    <source>
        <dbReference type="EnsemblMetazoa" id="AMEM005127-PA"/>
    </source>
</evidence>
<dbReference type="VEuPathDB" id="VectorBase:AMEM21_004282"/>
<keyword evidence="4" id="KW-0808">Transferase</keyword>
<sequence>MFSQRKCRFVLYIVGAFVFLLLVRRIGDRQRRITPHIYSQIVEEDLEFWESYENRFFATKQLHQQKSESVTVPSSTLKRVATTTSAPTTPSPWINTCFKIFGSNVTTGYSLHGKHILEDVQQSVPQPTDDGRNIFFHETSCLKKDGIVRLNARQACAIESAARANPEWNVYVLFAAPVGFRNRTTQPVLDALLQCPNVHLRYVNLTTYANDTPLKEWMARGEILRSQYMNSHLSDVMRYLTLYKYGGTYLDLDVIVQQSFEKLEPNYAGAESFDLINSAVMNLEPKGHGHELAEMCVRDLLANYNEPYLKSVLDALNQSIVVHLWNKLSKDNPVRVGSRVAYAVLAERHCPNVYGSCGPVF</sequence>
<evidence type="ECO:0000256" key="4">
    <source>
        <dbReference type="ARBA" id="ARBA00022679"/>
    </source>
</evidence>
<dbReference type="InterPro" id="IPR051981">
    <property type="entry name" value="Glycosyltransf_32"/>
</dbReference>
<dbReference type="Pfam" id="PF04572">
    <property type="entry name" value="Gb3_synth"/>
    <property type="match status" value="1"/>
</dbReference>
<evidence type="ECO:0000256" key="5">
    <source>
        <dbReference type="ARBA" id="ARBA00023034"/>
    </source>
</evidence>
<evidence type="ECO:0000256" key="6">
    <source>
        <dbReference type="ARBA" id="ARBA00023136"/>
    </source>
</evidence>